<sequence length="141" mass="15960">MIPVTRRIAIDERELSETFVRASGPGGQNVNKVSTAVELRFDVAGSPNLPEEVRQRLARLAGRRLTLDGVLVLRADRFRTQERNREDALERLLGLIREAAVPPPPPRKATKPTRSSQIKRVDEKKRRGNVKGLRRGRIDHD</sequence>
<dbReference type="GO" id="GO:0072344">
    <property type="term" value="P:rescue of stalled ribosome"/>
    <property type="evidence" value="ECO:0007669"/>
    <property type="project" value="TreeGrafter"/>
</dbReference>
<dbReference type="GO" id="GO:0003747">
    <property type="term" value="F:translation release factor activity"/>
    <property type="evidence" value="ECO:0007669"/>
    <property type="project" value="InterPro"/>
</dbReference>
<dbReference type="PANTHER" id="PTHR47814:SF1">
    <property type="entry name" value="PEPTIDYL-TRNA HYDROLASE ARFB"/>
    <property type="match status" value="1"/>
</dbReference>
<evidence type="ECO:0000259" key="2">
    <source>
        <dbReference type="PROSITE" id="PS00745"/>
    </source>
</evidence>
<dbReference type="Gene3D" id="3.30.160.20">
    <property type="match status" value="1"/>
</dbReference>
<dbReference type="GO" id="GO:0043022">
    <property type="term" value="F:ribosome binding"/>
    <property type="evidence" value="ECO:0007669"/>
    <property type="project" value="TreeGrafter"/>
</dbReference>
<proteinExistence type="predicted"/>
<feature type="domain" description="Prokaryotic-type class I peptide chain release factors" evidence="2">
    <location>
        <begin position="21"/>
        <end position="37"/>
    </location>
</feature>
<name>A0AAU7XGE6_9HYPH</name>
<dbReference type="SUPFAM" id="SSF110916">
    <property type="entry name" value="Peptidyl-tRNA hydrolase domain-like"/>
    <property type="match status" value="1"/>
</dbReference>
<feature type="region of interest" description="Disordered" evidence="1">
    <location>
        <begin position="98"/>
        <end position="141"/>
    </location>
</feature>
<reference evidence="3" key="1">
    <citation type="submission" date="2024-06" db="EMBL/GenBank/DDBJ databases">
        <title>Methylostella associata gen. nov., sp. nov., a novel Ancalomicrobiaceae-affiliated facultatively methylotrophic bacteria that feed on methanotrophs of the genus Methylococcus.</title>
        <authorList>
            <person name="Saltykova V."/>
            <person name="Danilova O.V."/>
            <person name="Oshkin I.Y."/>
            <person name="Belova S.E."/>
            <person name="Pimenov N.V."/>
            <person name="Dedysh S.N."/>
        </authorList>
    </citation>
    <scope>NUCLEOTIDE SEQUENCE</scope>
    <source>
        <strain evidence="3">S20</strain>
    </source>
</reference>
<dbReference type="RefSeq" id="WP_407051932.1">
    <property type="nucleotide sequence ID" value="NZ_CP158568.1"/>
</dbReference>
<dbReference type="EC" id="3.1.1.29" evidence="3"/>
<gene>
    <name evidence="3" type="primary">arfB</name>
    <name evidence="3" type="ORF">ABS361_07365</name>
</gene>
<organism evidence="3">
    <name type="scientific">Methyloraptor flagellatus</name>
    <dbReference type="NCBI Taxonomy" id="3162530"/>
    <lineage>
        <taxon>Bacteria</taxon>
        <taxon>Pseudomonadati</taxon>
        <taxon>Pseudomonadota</taxon>
        <taxon>Alphaproteobacteria</taxon>
        <taxon>Hyphomicrobiales</taxon>
        <taxon>Ancalomicrobiaceae</taxon>
        <taxon>Methyloraptor</taxon>
    </lineage>
</organism>
<accession>A0AAU7XGE6</accession>
<evidence type="ECO:0000313" key="3">
    <source>
        <dbReference type="EMBL" id="XBY46844.1"/>
    </source>
</evidence>
<dbReference type="FunFam" id="3.30.160.20:FF:000046">
    <property type="entry name" value="Peptidyl-tRNA hydrolase ICT1"/>
    <property type="match status" value="1"/>
</dbReference>
<dbReference type="EMBL" id="CP158568">
    <property type="protein sequence ID" value="XBY46844.1"/>
    <property type="molecule type" value="Genomic_DNA"/>
</dbReference>
<keyword evidence="3" id="KW-0378">Hydrolase</keyword>
<dbReference type="NCBIfam" id="NF006718">
    <property type="entry name" value="PRK09256.1"/>
    <property type="match status" value="1"/>
</dbReference>
<evidence type="ECO:0000256" key="1">
    <source>
        <dbReference type="SAM" id="MobiDB-lite"/>
    </source>
</evidence>
<dbReference type="Pfam" id="PF00472">
    <property type="entry name" value="RF-1"/>
    <property type="match status" value="1"/>
</dbReference>
<dbReference type="PANTHER" id="PTHR47814">
    <property type="entry name" value="PEPTIDYL-TRNA HYDROLASE ARFB"/>
    <property type="match status" value="1"/>
</dbReference>
<protein>
    <submittedName>
        <fullName evidence="3">Alternative ribosome rescue aminoacyl-tRNA hydrolase ArfB</fullName>
        <ecNumber evidence="3">3.1.1.29</ecNumber>
    </submittedName>
</protein>
<dbReference type="AlphaFoldDB" id="A0AAU7XGE6"/>
<dbReference type="KEGG" id="mflg:ABS361_07365"/>
<feature type="compositionally biased region" description="Basic residues" evidence="1">
    <location>
        <begin position="126"/>
        <end position="135"/>
    </location>
</feature>
<dbReference type="PROSITE" id="PS00745">
    <property type="entry name" value="RF_PROK_I"/>
    <property type="match status" value="1"/>
</dbReference>
<dbReference type="InterPro" id="IPR000352">
    <property type="entry name" value="Pep_chain_release_fac_I"/>
</dbReference>
<dbReference type="GO" id="GO:0004045">
    <property type="term" value="F:peptidyl-tRNA hydrolase activity"/>
    <property type="evidence" value="ECO:0007669"/>
    <property type="project" value="UniProtKB-EC"/>
</dbReference>